<dbReference type="Proteomes" id="UP000642571">
    <property type="component" value="Unassembled WGS sequence"/>
</dbReference>
<organism evidence="2 3">
    <name type="scientific">Pontibacillus salipaludis</name>
    <dbReference type="NCBI Taxonomy" id="1697394"/>
    <lineage>
        <taxon>Bacteria</taxon>
        <taxon>Bacillati</taxon>
        <taxon>Bacillota</taxon>
        <taxon>Bacilli</taxon>
        <taxon>Bacillales</taxon>
        <taxon>Bacillaceae</taxon>
        <taxon>Pontibacillus</taxon>
    </lineage>
</organism>
<dbReference type="RefSeq" id="WP_188654725.1">
    <property type="nucleotide sequence ID" value="NZ_BMIN01000012.1"/>
</dbReference>
<accession>A0ABQ1Q9R3</accession>
<feature type="transmembrane region" description="Helical" evidence="1">
    <location>
        <begin position="53"/>
        <end position="72"/>
    </location>
</feature>
<reference evidence="3" key="1">
    <citation type="journal article" date="2019" name="Int. J. Syst. Evol. Microbiol.">
        <title>The Global Catalogue of Microorganisms (GCM) 10K type strain sequencing project: providing services to taxonomists for standard genome sequencing and annotation.</title>
        <authorList>
            <consortium name="The Broad Institute Genomics Platform"/>
            <consortium name="The Broad Institute Genome Sequencing Center for Infectious Disease"/>
            <person name="Wu L."/>
            <person name="Ma J."/>
        </authorList>
    </citation>
    <scope>NUCLEOTIDE SEQUENCE [LARGE SCALE GENOMIC DNA]</scope>
    <source>
        <strain evidence="3">CGMCC 1.15353</strain>
    </source>
</reference>
<gene>
    <name evidence="2" type="ORF">GCM10011389_27760</name>
</gene>
<keyword evidence="1" id="KW-1133">Transmembrane helix</keyword>
<sequence length="75" mass="8090">MIPKLLFVISIAALALYAWTGNQLVDEDVLLTITIGGFVASILLTFLIKVGKFLLTVTVVLLLGVLAFQYVLPAL</sequence>
<feature type="transmembrane region" description="Helical" evidence="1">
    <location>
        <begin position="30"/>
        <end position="48"/>
    </location>
</feature>
<comment type="caution">
    <text evidence="2">The sequence shown here is derived from an EMBL/GenBank/DDBJ whole genome shotgun (WGS) entry which is preliminary data.</text>
</comment>
<evidence type="ECO:0000313" key="3">
    <source>
        <dbReference type="Proteomes" id="UP000642571"/>
    </source>
</evidence>
<evidence type="ECO:0000256" key="1">
    <source>
        <dbReference type="SAM" id="Phobius"/>
    </source>
</evidence>
<name>A0ABQ1Q9R3_9BACI</name>
<proteinExistence type="predicted"/>
<dbReference type="EMBL" id="BMIN01000012">
    <property type="protein sequence ID" value="GGD18458.1"/>
    <property type="molecule type" value="Genomic_DNA"/>
</dbReference>
<keyword evidence="1" id="KW-0472">Membrane</keyword>
<evidence type="ECO:0000313" key="2">
    <source>
        <dbReference type="EMBL" id="GGD18458.1"/>
    </source>
</evidence>
<keyword evidence="1" id="KW-0812">Transmembrane</keyword>
<protein>
    <submittedName>
        <fullName evidence="2">Uncharacterized protein</fullName>
    </submittedName>
</protein>
<keyword evidence="3" id="KW-1185">Reference proteome</keyword>